<proteinExistence type="predicted"/>
<reference evidence="2" key="1">
    <citation type="submission" date="2018-02" db="EMBL/GenBank/DDBJ databases">
        <title>Rhizophora mucronata_Transcriptome.</title>
        <authorList>
            <person name="Meera S.P."/>
            <person name="Sreeshan A."/>
            <person name="Augustine A."/>
        </authorList>
    </citation>
    <scope>NUCLEOTIDE SEQUENCE</scope>
    <source>
        <tissue evidence="2">Leaf</tissue>
    </source>
</reference>
<feature type="transmembrane region" description="Helical" evidence="1">
    <location>
        <begin position="6"/>
        <end position="24"/>
    </location>
</feature>
<sequence length="44" mass="5333">MLLSTIYLILVFVSLPYFLLSNWYNHPFGELLYWFRGWAHLLQG</sequence>
<organism evidence="2">
    <name type="scientific">Rhizophora mucronata</name>
    <name type="common">Asiatic mangrove</name>
    <dbReference type="NCBI Taxonomy" id="61149"/>
    <lineage>
        <taxon>Eukaryota</taxon>
        <taxon>Viridiplantae</taxon>
        <taxon>Streptophyta</taxon>
        <taxon>Embryophyta</taxon>
        <taxon>Tracheophyta</taxon>
        <taxon>Spermatophyta</taxon>
        <taxon>Magnoliopsida</taxon>
        <taxon>eudicotyledons</taxon>
        <taxon>Gunneridae</taxon>
        <taxon>Pentapetalae</taxon>
        <taxon>rosids</taxon>
        <taxon>fabids</taxon>
        <taxon>Malpighiales</taxon>
        <taxon>Rhizophoraceae</taxon>
        <taxon>Rhizophora</taxon>
    </lineage>
</organism>
<evidence type="ECO:0000256" key="1">
    <source>
        <dbReference type="SAM" id="Phobius"/>
    </source>
</evidence>
<dbReference type="AlphaFoldDB" id="A0A2P2MQ62"/>
<keyword evidence="1" id="KW-1133">Transmembrane helix</keyword>
<protein>
    <submittedName>
        <fullName evidence="2">Uncharacterized protein</fullName>
    </submittedName>
</protein>
<name>A0A2P2MQ62_RHIMU</name>
<keyword evidence="1" id="KW-0472">Membrane</keyword>
<evidence type="ECO:0000313" key="2">
    <source>
        <dbReference type="EMBL" id="MBX32340.1"/>
    </source>
</evidence>
<dbReference type="EMBL" id="GGEC01051856">
    <property type="protein sequence ID" value="MBX32340.1"/>
    <property type="molecule type" value="Transcribed_RNA"/>
</dbReference>
<accession>A0A2P2MQ62</accession>
<keyword evidence="1" id="KW-0812">Transmembrane</keyword>